<feature type="region of interest" description="Disordered" evidence="1">
    <location>
        <begin position="74"/>
        <end position="99"/>
    </location>
</feature>
<keyword evidence="4" id="KW-1185">Reference proteome</keyword>
<gene>
    <name evidence="3" type="ORF">ACFPMF_14745</name>
</gene>
<keyword evidence="2" id="KW-0812">Transmembrane</keyword>
<sequence>MSKHPIDDLFARQLRDHAVKPQHASWEGLQRRMAANEQRQSPVVWWYAAAASVAVVLLGAWWLWSGGETDPVKAGTNPIAKHRPKKTAPQGEATPSEEPVLAYKEPEVSGQNRAIPTHRVVIKTAPKPVDDLPSVVEIPAAWVAPEDLRQPEEPVAAIAIAKQPERTLVVQVAMPEVKPTEWVATTETASDELTETGEEQPKKKRFRLGRVLRQFNKLRAGERIEWEEMGVQPGALMAKATEKVQEGKEKISDSYENLRYNTFRKNSNNK</sequence>
<feature type="transmembrane region" description="Helical" evidence="2">
    <location>
        <begin position="43"/>
        <end position="64"/>
    </location>
</feature>
<keyword evidence="2" id="KW-1133">Transmembrane helix</keyword>
<dbReference type="Proteomes" id="UP001596106">
    <property type="component" value="Unassembled WGS sequence"/>
</dbReference>
<evidence type="ECO:0000256" key="1">
    <source>
        <dbReference type="SAM" id="MobiDB-lite"/>
    </source>
</evidence>
<organism evidence="3 4">
    <name type="scientific">Larkinella bovis</name>
    <dbReference type="NCBI Taxonomy" id="683041"/>
    <lineage>
        <taxon>Bacteria</taxon>
        <taxon>Pseudomonadati</taxon>
        <taxon>Bacteroidota</taxon>
        <taxon>Cytophagia</taxon>
        <taxon>Cytophagales</taxon>
        <taxon>Spirosomataceae</taxon>
        <taxon>Larkinella</taxon>
    </lineage>
</organism>
<evidence type="ECO:0000313" key="4">
    <source>
        <dbReference type="Proteomes" id="UP001596106"/>
    </source>
</evidence>
<name>A0ABW0IAP6_9BACT</name>
<keyword evidence="2" id="KW-0472">Membrane</keyword>
<evidence type="ECO:0000313" key="3">
    <source>
        <dbReference type="EMBL" id="MFC5410579.1"/>
    </source>
</evidence>
<dbReference type="EMBL" id="JBHSMA010000004">
    <property type="protein sequence ID" value="MFC5410579.1"/>
    <property type="molecule type" value="Genomic_DNA"/>
</dbReference>
<evidence type="ECO:0000256" key="2">
    <source>
        <dbReference type="SAM" id="Phobius"/>
    </source>
</evidence>
<dbReference type="RefSeq" id="WP_379846317.1">
    <property type="nucleotide sequence ID" value="NZ_JBHSMA010000004.1"/>
</dbReference>
<protein>
    <submittedName>
        <fullName evidence="3">Uncharacterized protein</fullName>
    </submittedName>
</protein>
<accession>A0ABW0IAP6</accession>
<reference evidence="4" key="1">
    <citation type="journal article" date="2019" name="Int. J. Syst. Evol. Microbiol.">
        <title>The Global Catalogue of Microorganisms (GCM) 10K type strain sequencing project: providing services to taxonomists for standard genome sequencing and annotation.</title>
        <authorList>
            <consortium name="The Broad Institute Genomics Platform"/>
            <consortium name="The Broad Institute Genome Sequencing Center for Infectious Disease"/>
            <person name="Wu L."/>
            <person name="Ma J."/>
        </authorList>
    </citation>
    <scope>NUCLEOTIDE SEQUENCE [LARGE SCALE GENOMIC DNA]</scope>
    <source>
        <strain evidence="4">CCUG 55250</strain>
    </source>
</reference>
<proteinExistence type="predicted"/>
<comment type="caution">
    <text evidence="3">The sequence shown here is derived from an EMBL/GenBank/DDBJ whole genome shotgun (WGS) entry which is preliminary data.</text>
</comment>